<sequence>MFNKIRSWWQNINENYKRIILSVLFGITVIILAYGIYYVFFRAQFPSATREPIERQPTGTLPPTTDIREILRERGIQVGEEKPTLPISGEVTLPDIIAEGGKTLAVPAIYSGADSVTLDPEGNIAYYSESEGKFYTIDSSGRIIEKSSAVFKNVSDVSWSPNGDGAILEFPDGTNFFYDFARERAFTLPKEAQDFSFSKTGDAIAYEFITENPDNNWLVVSAPTGEAPRAVEHIGESNTDDIVVEWSPDDTKVAFFRSSTGLTSDEVLLIGKNQENFSSLKVSGQGFDGLWSEDGEFILYNIYNPETGYRPELWITRGSDDDLGVGNKSLGLRTWVDKCAFSNSEIAYCAVPLYLEEGSGIYKDLAQTVPDTIYKINLQNGFKEEIAIPTNSLGVSLYTAKKLMLSPDLSILYLTDANGGVYEIRLK</sequence>
<keyword evidence="1" id="KW-0812">Transmembrane</keyword>
<dbReference type="InterPro" id="IPR011042">
    <property type="entry name" value="6-blade_b-propeller_TolB-like"/>
</dbReference>
<name>A0A1G2A9C6_9BACT</name>
<dbReference type="SUPFAM" id="SSF82171">
    <property type="entry name" value="DPP6 N-terminal domain-like"/>
    <property type="match status" value="1"/>
</dbReference>
<dbReference type="Proteomes" id="UP000178315">
    <property type="component" value="Unassembled WGS sequence"/>
</dbReference>
<evidence type="ECO:0000313" key="2">
    <source>
        <dbReference type="EMBL" id="OGY72667.1"/>
    </source>
</evidence>
<comment type="caution">
    <text evidence="2">The sequence shown here is derived from an EMBL/GenBank/DDBJ whole genome shotgun (WGS) entry which is preliminary data.</text>
</comment>
<dbReference type="Gene3D" id="2.120.10.30">
    <property type="entry name" value="TolB, C-terminal domain"/>
    <property type="match status" value="1"/>
</dbReference>
<keyword evidence="1" id="KW-1133">Transmembrane helix</keyword>
<feature type="transmembrane region" description="Helical" evidence="1">
    <location>
        <begin position="20"/>
        <end position="40"/>
    </location>
</feature>
<gene>
    <name evidence="2" type="ORF">A3H61_01590</name>
</gene>
<evidence type="ECO:0008006" key="4">
    <source>
        <dbReference type="Google" id="ProtNLM"/>
    </source>
</evidence>
<protein>
    <recommendedName>
        <fullName evidence="4">Dipeptidylpeptidase IV N-terminal domain-containing protein</fullName>
    </recommendedName>
</protein>
<organism evidence="2 3">
    <name type="scientific">Candidatus Jacksonbacteria bacterium RIFCSPLOWO2_02_FULL_44_20</name>
    <dbReference type="NCBI Taxonomy" id="1798460"/>
    <lineage>
        <taxon>Bacteria</taxon>
        <taxon>Candidatus Jacksoniibacteriota</taxon>
    </lineage>
</organism>
<dbReference type="AlphaFoldDB" id="A0A1G2A9C6"/>
<proteinExistence type="predicted"/>
<evidence type="ECO:0000313" key="3">
    <source>
        <dbReference type="Proteomes" id="UP000178315"/>
    </source>
</evidence>
<reference evidence="2 3" key="1">
    <citation type="journal article" date="2016" name="Nat. Commun.">
        <title>Thousands of microbial genomes shed light on interconnected biogeochemical processes in an aquifer system.</title>
        <authorList>
            <person name="Anantharaman K."/>
            <person name="Brown C.T."/>
            <person name="Hug L.A."/>
            <person name="Sharon I."/>
            <person name="Castelle C.J."/>
            <person name="Probst A.J."/>
            <person name="Thomas B.C."/>
            <person name="Singh A."/>
            <person name="Wilkins M.J."/>
            <person name="Karaoz U."/>
            <person name="Brodie E.L."/>
            <person name="Williams K.H."/>
            <person name="Hubbard S.S."/>
            <person name="Banfield J.F."/>
        </authorList>
    </citation>
    <scope>NUCLEOTIDE SEQUENCE [LARGE SCALE GENOMIC DNA]</scope>
</reference>
<evidence type="ECO:0000256" key="1">
    <source>
        <dbReference type="SAM" id="Phobius"/>
    </source>
</evidence>
<keyword evidence="1" id="KW-0472">Membrane</keyword>
<dbReference type="EMBL" id="MHJU01000026">
    <property type="protein sequence ID" value="OGY72667.1"/>
    <property type="molecule type" value="Genomic_DNA"/>
</dbReference>
<accession>A0A1G2A9C6</accession>